<keyword evidence="2" id="KW-1185">Reference proteome</keyword>
<evidence type="ECO:0000313" key="2">
    <source>
        <dbReference type="Proteomes" id="UP000639606"/>
    </source>
</evidence>
<dbReference type="AlphaFoldDB" id="A0A918ATA6"/>
<proteinExistence type="predicted"/>
<dbReference type="RefSeq" id="WP_189227005.1">
    <property type="nucleotide sequence ID" value="NZ_BMRG01000020.1"/>
</dbReference>
<dbReference type="Pfam" id="PF13483">
    <property type="entry name" value="Lactamase_B_3"/>
    <property type="match status" value="1"/>
</dbReference>
<reference evidence="1" key="2">
    <citation type="submission" date="2020-09" db="EMBL/GenBank/DDBJ databases">
        <authorList>
            <person name="Sun Q."/>
            <person name="Ohkuma M."/>
        </authorList>
    </citation>
    <scope>NUCLEOTIDE SEQUENCE</scope>
    <source>
        <strain evidence="1">JCM 3313</strain>
    </source>
</reference>
<name>A0A918ATA6_9PSEU</name>
<evidence type="ECO:0000313" key="1">
    <source>
        <dbReference type="EMBL" id="GGP80780.1"/>
    </source>
</evidence>
<protein>
    <submittedName>
        <fullName evidence="1">MBL fold metallo-hydrolase</fullName>
    </submittedName>
</protein>
<dbReference type="EMBL" id="BMRG01000020">
    <property type="protein sequence ID" value="GGP80780.1"/>
    <property type="molecule type" value="Genomic_DNA"/>
</dbReference>
<gene>
    <name evidence="1" type="ORF">GCM10010185_63350</name>
</gene>
<comment type="caution">
    <text evidence="1">The sequence shown here is derived from an EMBL/GenBank/DDBJ whole genome shotgun (WGS) entry which is preliminary data.</text>
</comment>
<accession>A0A918ATA6</accession>
<dbReference type="PANTHER" id="PTHR43546:SF3">
    <property type="entry name" value="UPF0173 METAL-DEPENDENT HYDROLASE MJ1163"/>
    <property type="match status" value="1"/>
</dbReference>
<dbReference type="Gene3D" id="3.60.15.10">
    <property type="entry name" value="Ribonuclease Z/Hydroxyacylglutathione hydrolase-like"/>
    <property type="match status" value="1"/>
</dbReference>
<dbReference type="InterPro" id="IPR050114">
    <property type="entry name" value="UPF0173_UPF0282_UlaG_hydrolase"/>
</dbReference>
<sequence length="209" mass="22073">MRITHFGHSCLLVDTGSARLLFDPGGYSSGFEVVEELDAVLVTHQHPDHLDPERLPALLAANPGARLVLDHGSAEPHEDLGPLVARPGDVLELAGATVHVLAADHAPIHPAVPVPPNVGYLVDHGAFYHPGDSLAVPEQRINVLGLPAAGPWMKVSEGADFLAAVGPRVAIPIHEAVLAVPELHYRVLAGTAPEGVEFRVLPRGESIEL</sequence>
<dbReference type="Proteomes" id="UP000639606">
    <property type="component" value="Unassembled WGS sequence"/>
</dbReference>
<organism evidence="1 2">
    <name type="scientific">Saccharothrix coeruleofusca</name>
    <dbReference type="NCBI Taxonomy" id="33919"/>
    <lineage>
        <taxon>Bacteria</taxon>
        <taxon>Bacillati</taxon>
        <taxon>Actinomycetota</taxon>
        <taxon>Actinomycetes</taxon>
        <taxon>Pseudonocardiales</taxon>
        <taxon>Pseudonocardiaceae</taxon>
        <taxon>Saccharothrix</taxon>
    </lineage>
</organism>
<reference evidence="1" key="1">
    <citation type="journal article" date="2014" name="Int. J. Syst. Evol. Microbiol.">
        <title>Complete genome sequence of Corynebacterium casei LMG S-19264T (=DSM 44701T), isolated from a smear-ripened cheese.</title>
        <authorList>
            <consortium name="US DOE Joint Genome Institute (JGI-PGF)"/>
            <person name="Walter F."/>
            <person name="Albersmeier A."/>
            <person name="Kalinowski J."/>
            <person name="Ruckert C."/>
        </authorList>
    </citation>
    <scope>NUCLEOTIDE SEQUENCE</scope>
    <source>
        <strain evidence="1">JCM 3313</strain>
    </source>
</reference>
<dbReference type="SUPFAM" id="SSF56281">
    <property type="entry name" value="Metallo-hydrolase/oxidoreductase"/>
    <property type="match status" value="1"/>
</dbReference>
<dbReference type="InterPro" id="IPR036866">
    <property type="entry name" value="RibonucZ/Hydroxyglut_hydro"/>
</dbReference>
<dbReference type="PANTHER" id="PTHR43546">
    <property type="entry name" value="UPF0173 METAL-DEPENDENT HYDROLASE MJ1163-RELATED"/>
    <property type="match status" value="1"/>
</dbReference>